<evidence type="ECO:0000256" key="3">
    <source>
        <dbReference type="ARBA" id="ARBA00022980"/>
    </source>
</evidence>
<evidence type="ECO:0000256" key="1">
    <source>
        <dbReference type="ARBA" id="ARBA00008645"/>
    </source>
</evidence>
<name>A0A1X6NXA7_PORUM</name>
<organism evidence="7 8">
    <name type="scientific">Porphyra umbilicalis</name>
    <name type="common">Purple laver</name>
    <name type="synonym">Red alga</name>
    <dbReference type="NCBI Taxonomy" id="2786"/>
    <lineage>
        <taxon>Eukaryota</taxon>
        <taxon>Rhodophyta</taxon>
        <taxon>Bangiophyceae</taxon>
        <taxon>Bangiales</taxon>
        <taxon>Bangiaceae</taxon>
        <taxon>Porphyra</taxon>
    </lineage>
</organism>
<evidence type="ECO:0000256" key="2">
    <source>
        <dbReference type="ARBA" id="ARBA00022801"/>
    </source>
</evidence>
<keyword evidence="2" id="KW-0378">Hydrolase</keyword>
<dbReference type="GO" id="GO:0005840">
    <property type="term" value="C:ribosome"/>
    <property type="evidence" value="ECO:0007669"/>
    <property type="project" value="UniProtKB-KW"/>
</dbReference>
<dbReference type="InterPro" id="IPR001859">
    <property type="entry name" value="Ribosomal_P1/P2_euk"/>
</dbReference>
<evidence type="ECO:0000259" key="6">
    <source>
        <dbReference type="Pfam" id="PF00561"/>
    </source>
</evidence>
<sequence length="205" mass="21170">MDDLGVPSAAVVGHSLGGKVAMHMALTAPARVAALTVVDIAPRAYPPPPPPPRPPPCQCRRQRRRPHPPPAISNPFAIIDVLASVPLDAPTSRAAVDARLAAAGVSSERTRAFVLTNLRPDAGRAGCYHWRVNLAALAAAREELSGWAWPPAAAAAVAGAADGGAAAVRGGAAPRPPAHAVYRGPAVWVRGADSGRTRRGSFVRR</sequence>
<gene>
    <name evidence="7" type="ORF">BU14_0364s0005</name>
</gene>
<dbReference type="Gene3D" id="3.40.50.1820">
    <property type="entry name" value="alpha/beta hydrolase"/>
    <property type="match status" value="1"/>
</dbReference>
<accession>A0A1X6NXA7</accession>
<dbReference type="GO" id="GO:0003735">
    <property type="term" value="F:structural constituent of ribosome"/>
    <property type="evidence" value="ECO:0007669"/>
    <property type="project" value="InterPro"/>
</dbReference>
<dbReference type="GO" id="GO:0006412">
    <property type="term" value="P:translation"/>
    <property type="evidence" value="ECO:0007669"/>
    <property type="project" value="InterPro"/>
</dbReference>
<dbReference type="Proteomes" id="UP000218209">
    <property type="component" value="Unassembled WGS sequence"/>
</dbReference>
<dbReference type="GO" id="GO:1990904">
    <property type="term" value="C:ribonucleoprotein complex"/>
    <property type="evidence" value="ECO:0007669"/>
    <property type="project" value="UniProtKB-KW"/>
</dbReference>
<protein>
    <recommendedName>
        <fullName evidence="6">AB hydrolase-1 domain-containing protein</fullName>
    </recommendedName>
</protein>
<dbReference type="Pfam" id="PF00561">
    <property type="entry name" value="Abhydrolase_1"/>
    <property type="match status" value="1"/>
</dbReference>
<feature type="compositionally biased region" description="Pro residues" evidence="5">
    <location>
        <begin position="44"/>
        <end position="57"/>
    </location>
</feature>
<dbReference type="PANTHER" id="PTHR46118:SF4">
    <property type="entry name" value="PROTEIN ABHD11"/>
    <property type="match status" value="1"/>
</dbReference>
<dbReference type="PRINTS" id="PR00456">
    <property type="entry name" value="RIBOSOMALP2"/>
</dbReference>
<evidence type="ECO:0000256" key="4">
    <source>
        <dbReference type="ARBA" id="ARBA00023274"/>
    </source>
</evidence>
<comment type="similarity">
    <text evidence="1">Belongs to the AB hydrolase superfamily.</text>
</comment>
<dbReference type="GO" id="GO:0016787">
    <property type="term" value="F:hydrolase activity"/>
    <property type="evidence" value="ECO:0007669"/>
    <property type="project" value="UniProtKB-KW"/>
</dbReference>
<evidence type="ECO:0000256" key="5">
    <source>
        <dbReference type="SAM" id="MobiDB-lite"/>
    </source>
</evidence>
<dbReference type="EMBL" id="KV919008">
    <property type="protein sequence ID" value="OSX73251.1"/>
    <property type="molecule type" value="Genomic_DNA"/>
</dbReference>
<proteinExistence type="inferred from homology"/>
<evidence type="ECO:0000313" key="8">
    <source>
        <dbReference type="Proteomes" id="UP000218209"/>
    </source>
</evidence>
<feature type="region of interest" description="Disordered" evidence="5">
    <location>
        <begin position="43"/>
        <end position="71"/>
    </location>
</feature>
<keyword evidence="3" id="KW-0689">Ribosomal protein</keyword>
<keyword evidence="4" id="KW-0687">Ribonucleoprotein</keyword>
<feature type="domain" description="AB hydrolase-1" evidence="6">
    <location>
        <begin position="1"/>
        <end position="46"/>
    </location>
</feature>
<keyword evidence="8" id="KW-1185">Reference proteome</keyword>
<reference evidence="7 8" key="1">
    <citation type="submission" date="2017-03" db="EMBL/GenBank/DDBJ databases">
        <title>WGS assembly of Porphyra umbilicalis.</title>
        <authorList>
            <person name="Brawley S.H."/>
            <person name="Blouin N.A."/>
            <person name="Ficko-Blean E."/>
            <person name="Wheeler G.L."/>
            <person name="Lohr M."/>
            <person name="Goodson H.V."/>
            <person name="Jenkins J.W."/>
            <person name="Blaby-Haas C.E."/>
            <person name="Helliwell K.E."/>
            <person name="Chan C."/>
            <person name="Marriage T."/>
            <person name="Bhattacharya D."/>
            <person name="Klein A.S."/>
            <person name="Badis Y."/>
            <person name="Brodie J."/>
            <person name="Cao Y."/>
            <person name="Collen J."/>
            <person name="Dittami S.M."/>
            <person name="Gachon C.M."/>
            <person name="Green B.R."/>
            <person name="Karpowicz S."/>
            <person name="Kim J.W."/>
            <person name="Kudahl U."/>
            <person name="Lin S."/>
            <person name="Michel G."/>
            <person name="Mittag M."/>
            <person name="Olson B.J."/>
            <person name="Pangilinan J."/>
            <person name="Peng Y."/>
            <person name="Qiu H."/>
            <person name="Shu S."/>
            <person name="Singer J.T."/>
            <person name="Smith A.G."/>
            <person name="Sprecher B.N."/>
            <person name="Wagner V."/>
            <person name="Wang W."/>
            <person name="Wang Z.-Y."/>
            <person name="Yan J."/>
            <person name="Yarish C."/>
            <person name="Zoeuner-Riek S."/>
            <person name="Zhuang Y."/>
            <person name="Zou Y."/>
            <person name="Lindquist E.A."/>
            <person name="Grimwood J."/>
            <person name="Barry K."/>
            <person name="Rokhsar D.S."/>
            <person name="Schmutz J."/>
            <person name="Stiller J.W."/>
            <person name="Grossman A.R."/>
            <person name="Prochnik S.E."/>
        </authorList>
    </citation>
    <scope>NUCLEOTIDE SEQUENCE [LARGE SCALE GENOMIC DNA]</scope>
    <source>
        <strain evidence="7">4086291</strain>
    </source>
</reference>
<dbReference type="SUPFAM" id="SSF53474">
    <property type="entry name" value="alpha/beta-Hydrolases"/>
    <property type="match status" value="1"/>
</dbReference>
<dbReference type="AlphaFoldDB" id="A0A1X6NXA7"/>
<dbReference type="PANTHER" id="PTHR46118">
    <property type="entry name" value="PROTEIN ABHD11"/>
    <property type="match status" value="1"/>
</dbReference>
<dbReference type="OrthoDB" id="8119704at2759"/>
<evidence type="ECO:0000313" key="7">
    <source>
        <dbReference type="EMBL" id="OSX73251.1"/>
    </source>
</evidence>
<dbReference type="InterPro" id="IPR000073">
    <property type="entry name" value="AB_hydrolase_1"/>
</dbReference>
<dbReference type="InterPro" id="IPR029058">
    <property type="entry name" value="AB_hydrolase_fold"/>
</dbReference>